<accession>A0A4Q9QGN0</accession>
<feature type="non-terminal residue" evidence="1">
    <location>
        <position position="1"/>
    </location>
</feature>
<protein>
    <submittedName>
        <fullName evidence="1">Uncharacterized protein</fullName>
    </submittedName>
</protein>
<dbReference type="Proteomes" id="UP000292082">
    <property type="component" value="Unassembled WGS sequence"/>
</dbReference>
<keyword evidence="2" id="KW-1185">Reference proteome</keyword>
<dbReference type="EMBL" id="ML145084">
    <property type="protein sequence ID" value="TBU66104.1"/>
    <property type="molecule type" value="Genomic_DNA"/>
</dbReference>
<organism evidence="1 2">
    <name type="scientific">Dichomitus squalens</name>
    <dbReference type="NCBI Taxonomy" id="114155"/>
    <lineage>
        <taxon>Eukaryota</taxon>
        <taxon>Fungi</taxon>
        <taxon>Dikarya</taxon>
        <taxon>Basidiomycota</taxon>
        <taxon>Agaricomycotina</taxon>
        <taxon>Agaricomycetes</taxon>
        <taxon>Polyporales</taxon>
        <taxon>Polyporaceae</taxon>
        <taxon>Dichomitus</taxon>
    </lineage>
</organism>
<gene>
    <name evidence="1" type="ORF">BD310DRAFT_912780</name>
</gene>
<proteinExistence type="predicted"/>
<dbReference type="AlphaFoldDB" id="A0A4Q9QGN0"/>
<name>A0A4Q9QGN0_9APHY</name>
<reference evidence="1 2" key="1">
    <citation type="submission" date="2019-01" db="EMBL/GenBank/DDBJ databases">
        <title>Draft genome sequences of three monokaryotic isolates of the white-rot basidiomycete fungus Dichomitus squalens.</title>
        <authorList>
            <consortium name="DOE Joint Genome Institute"/>
            <person name="Lopez S.C."/>
            <person name="Andreopoulos B."/>
            <person name="Pangilinan J."/>
            <person name="Lipzen A."/>
            <person name="Riley R."/>
            <person name="Ahrendt S."/>
            <person name="Ng V."/>
            <person name="Barry K."/>
            <person name="Daum C."/>
            <person name="Grigoriev I.V."/>
            <person name="Hilden K.S."/>
            <person name="Makela M.R."/>
            <person name="de Vries R.P."/>
        </authorList>
    </citation>
    <scope>NUCLEOTIDE SEQUENCE [LARGE SCALE GENOMIC DNA]</scope>
    <source>
        <strain evidence="1 2">CBS 464.89</strain>
    </source>
</reference>
<evidence type="ECO:0000313" key="2">
    <source>
        <dbReference type="Proteomes" id="UP000292082"/>
    </source>
</evidence>
<sequence>VTASRRDIPSAYPPNDIQGCIMRCLRDHSTRITDERIIHLFCRLPPPALDARLRPASFTSINNNPHLILPIRYSWGEEEHNALWSLEVFVRTYVSHRPAVASDTVATKIVLRGPWRGADGLGRWLPLVWSAPSAYEDDGDCFPFSTSEHWGKITIRTSVRSTLNV</sequence>
<evidence type="ECO:0000313" key="1">
    <source>
        <dbReference type="EMBL" id="TBU66104.1"/>
    </source>
</evidence>